<keyword evidence="2" id="KW-1133">Transmembrane helix</keyword>
<dbReference type="KEGG" id="cvn:111101104"/>
<dbReference type="Proteomes" id="UP000694844">
    <property type="component" value="Chromosome 6"/>
</dbReference>
<feature type="region of interest" description="Disordered" evidence="1">
    <location>
        <begin position="56"/>
        <end position="96"/>
    </location>
</feature>
<dbReference type="GeneID" id="111101104"/>
<proteinExistence type="predicted"/>
<keyword evidence="3" id="KW-1185">Reference proteome</keyword>
<evidence type="ECO:0000313" key="3">
    <source>
        <dbReference type="Proteomes" id="UP000694844"/>
    </source>
</evidence>
<dbReference type="RefSeq" id="XP_022289120.1">
    <property type="nucleotide sequence ID" value="XM_022433412.1"/>
</dbReference>
<feature type="transmembrane region" description="Helical" evidence="2">
    <location>
        <begin position="110"/>
        <end position="133"/>
    </location>
</feature>
<protein>
    <submittedName>
        <fullName evidence="4">Uncharacterized protein LOC111101104</fullName>
    </submittedName>
</protein>
<dbReference type="AlphaFoldDB" id="A0A8B8AD83"/>
<organism evidence="3 4">
    <name type="scientific">Crassostrea virginica</name>
    <name type="common">Eastern oyster</name>
    <dbReference type="NCBI Taxonomy" id="6565"/>
    <lineage>
        <taxon>Eukaryota</taxon>
        <taxon>Metazoa</taxon>
        <taxon>Spiralia</taxon>
        <taxon>Lophotrochozoa</taxon>
        <taxon>Mollusca</taxon>
        <taxon>Bivalvia</taxon>
        <taxon>Autobranchia</taxon>
        <taxon>Pteriomorphia</taxon>
        <taxon>Ostreida</taxon>
        <taxon>Ostreoidea</taxon>
        <taxon>Ostreidae</taxon>
        <taxon>Crassostrea</taxon>
    </lineage>
</organism>
<sequence>MTCVECQQGYLGVNCSKMCPFPTFGNKCSKNCTCEKEMCNFQIGCKKVLTNTHEDTRNTDNTKEPQGSIDKGNFIDTSTHTHEDTKSTNNTKEPQGAIDKGNFIDTSIHYTFLLIGASVFSVVLIAYILLLFIDKQRKKILREWIARQI</sequence>
<name>A0A8B8AD83_CRAVI</name>
<evidence type="ECO:0000256" key="1">
    <source>
        <dbReference type="SAM" id="MobiDB-lite"/>
    </source>
</evidence>
<evidence type="ECO:0000313" key="4">
    <source>
        <dbReference type="RefSeq" id="XP_022289120.1"/>
    </source>
</evidence>
<gene>
    <name evidence="4" type="primary">LOC111101104</name>
</gene>
<reference evidence="4" key="1">
    <citation type="submission" date="2025-08" db="UniProtKB">
        <authorList>
            <consortium name="RefSeq"/>
        </authorList>
    </citation>
    <scope>IDENTIFICATION</scope>
    <source>
        <tissue evidence="4">Whole sample</tissue>
    </source>
</reference>
<accession>A0A8B8AD83</accession>
<evidence type="ECO:0000256" key="2">
    <source>
        <dbReference type="SAM" id="Phobius"/>
    </source>
</evidence>
<keyword evidence="2" id="KW-0472">Membrane</keyword>
<keyword evidence="2" id="KW-0812">Transmembrane</keyword>